<dbReference type="SMART" id="SM00465">
    <property type="entry name" value="GIYc"/>
    <property type="match status" value="1"/>
</dbReference>
<dbReference type="SUPFAM" id="SSF82771">
    <property type="entry name" value="GIY-YIG endonuclease"/>
    <property type="match status" value="1"/>
</dbReference>
<evidence type="ECO:0000256" key="8">
    <source>
        <dbReference type="ARBA" id="ARBA00059452"/>
    </source>
</evidence>
<keyword evidence="3 13" id="KW-0227">DNA damage</keyword>
<dbReference type="Pfam" id="PF02151">
    <property type="entry name" value="UVR"/>
    <property type="match status" value="1"/>
</dbReference>
<comment type="subcellular location">
    <subcellularLocation>
        <location evidence="1 13">Cytoplasm</location>
    </subcellularLocation>
</comment>
<dbReference type="FunFam" id="3.40.1440.10:FF:000001">
    <property type="entry name" value="UvrABC system protein C"/>
    <property type="match status" value="1"/>
</dbReference>
<comment type="function">
    <text evidence="8 13">The UvrABC repair system catalyzes the recognition and processing of DNA lesions. UvrC both incises the 5' and 3' sides of the lesion. The N-terminal half is responsible for the 3' incision and the C-terminal half is responsible for the 5' incision.</text>
</comment>
<dbReference type="InterPro" id="IPR001943">
    <property type="entry name" value="UVR_dom"/>
</dbReference>
<dbReference type="Pfam" id="PF14520">
    <property type="entry name" value="HHH_5"/>
    <property type="match status" value="1"/>
</dbReference>
<dbReference type="EMBL" id="VLJS01000075">
    <property type="protein sequence ID" value="TWH08888.1"/>
    <property type="molecule type" value="Genomic_DNA"/>
</dbReference>
<dbReference type="NCBIfam" id="NF001824">
    <property type="entry name" value="PRK00558.1-5"/>
    <property type="match status" value="1"/>
</dbReference>
<evidence type="ECO:0000256" key="4">
    <source>
        <dbReference type="ARBA" id="ARBA00022769"/>
    </source>
</evidence>
<dbReference type="InterPro" id="IPR038476">
    <property type="entry name" value="UvrC_RNase_H_dom_sf"/>
</dbReference>
<evidence type="ECO:0000256" key="9">
    <source>
        <dbReference type="ARBA" id="ARBA00061531"/>
    </source>
</evidence>
<dbReference type="AlphaFoldDB" id="A0A562DH00"/>
<dbReference type="Gene3D" id="3.30.420.340">
    <property type="entry name" value="UvrC, RNAse H endonuclease domain"/>
    <property type="match status" value="1"/>
</dbReference>
<dbReference type="InterPro" id="IPR050066">
    <property type="entry name" value="UvrABC_protein_C"/>
</dbReference>
<dbReference type="PROSITE" id="PS50151">
    <property type="entry name" value="UVR"/>
    <property type="match status" value="1"/>
</dbReference>
<dbReference type="Gene3D" id="4.10.860.10">
    <property type="entry name" value="UVR domain"/>
    <property type="match status" value="1"/>
</dbReference>
<keyword evidence="5 13" id="KW-0267">Excision nuclease</keyword>
<organism evidence="17 18">
    <name type="scientific">Pseudoxanthomonas taiwanensis J19</name>
    <dbReference type="NCBI Taxonomy" id="935569"/>
    <lineage>
        <taxon>Bacteria</taxon>
        <taxon>Pseudomonadati</taxon>
        <taxon>Pseudomonadota</taxon>
        <taxon>Gammaproteobacteria</taxon>
        <taxon>Lysobacterales</taxon>
        <taxon>Lysobacteraceae</taxon>
        <taxon>Pseudoxanthomonas</taxon>
    </lineage>
</organism>
<evidence type="ECO:0000259" key="16">
    <source>
        <dbReference type="PROSITE" id="PS50165"/>
    </source>
</evidence>
<dbReference type="InterPro" id="IPR004791">
    <property type="entry name" value="UvrC"/>
</dbReference>
<dbReference type="Proteomes" id="UP000321583">
    <property type="component" value="Unassembled WGS sequence"/>
</dbReference>
<name>A0A562DH00_9GAMM</name>
<accession>A0A562DH00</accession>
<evidence type="ECO:0000256" key="5">
    <source>
        <dbReference type="ARBA" id="ARBA00022881"/>
    </source>
</evidence>
<gene>
    <name evidence="13" type="primary">uvrC</name>
    <name evidence="17" type="ORF">L613_004500000110</name>
</gene>
<evidence type="ECO:0000256" key="12">
    <source>
        <dbReference type="ARBA" id="ARBA00077138"/>
    </source>
</evidence>
<evidence type="ECO:0000256" key="11">
    <source>
        <dbReference type="ARBA" id="ARBA00067419"/>
    </source>
</evidence>
<dbReference type="InterPro" id="IPR047296">
    <property type="entry name" value="GIY-YIG_UvrC_Cho"/>
</dbReference>
<dbReference type="RefSeq" id="WP_147208806.1">
    <property type="nucleotide sequence ID" value="NZ_VLJS01000075.1"/>
</dbReference>
<feature type="domain" description="UVR" evidence="14">
    <location>
        <begin position="207"/>
        <end position="242"/>
    </location>
</feature>
<keyword evidence="7 13" id="KW-0742">SOS response</keyword>
<evidence type="ECO:0000256" key="3">
    <source>
        <dbReference type="ARBA" id="ARBA00022763"/>
    </source>
</evidence>
<reference evidence="17 18" key="1">
    <citation type="submission" date="2019-07" db="EMBL/GenBank/DDBJ databases">
        <title>Genome sequencing of lignin-degrading bacterial isolates.</title>
        <authorList>
            <person name="Gladden J."/>
        </authorList>
    </citation>
    <scope>NUCLEOTIDE SEQUENCE [LARGE SCALE GENOMIC DNA]</scope>
    <source>
        <strain evidence="17 18">J19</strain>
    </source>
</reference>
<dbReference type="InterPro" id="IPR000305">
    <property type="entry name" value="GIY-YIG_endonuc"/>
</dbReference>
<dbReference type="GO" id="GO:0006289">
    <property type="term" value="P:nucleotide-excision repair"/>
    <property type="evidence" value="ECO:0007669"/>
    <property type="project" value="UniProtKB-UniRule"/>
</dbReference>
<dbReference type="PANTHER" id="PTHR30562:SF1">
    <property type="entry name" value="UVRABC SYSTEM PROTEIN C"/>
    <property type="match status" value="1"/>
</dbReference>
<dbReference type="FunFam" id="1.10.150.20:FF:000005">
    <property type="entry name" value="UvrABC system protein C"/>
    <property type="match status" value="1"/>
</dbReference>
<comment type="subunit">
    <text evidence="10 13">Interacts with UvrB in an incision complex.</text>
</comment>
<dbReference type="GO" id="GO:0009380">
    <property type="term" value="C:excinuclease repair complex"/>
    <property type="evidence" value="ECO:0007669"/>
    <property type="project" value="InterPro"/>
</dbReference>
<keyword evidence="2 13" id="KW-0963">Cytoplasm</keyword>
<protein>
    <recommendedName>
        <fullName evidence="11 13">UvrABC system protein C</fullName>
        <shortName evidence="13">Protein UvrC</shortName>
    </recommendedName>
    <alternativeName>
        <fullName evidence="12 13">Excinuclease ABC subunit C</fullName>
    </alternativeName>
</protein>
<keyword evidence="18" id="KW-1185">Reference proteome</keyword>
<dbReference type="PANTHER" id="PTHR30562">
    <property type="entry name" value="UVRC/OXIDOREDUCTASE"/>
    <property type="match status" value="1"/>
</dbReference>
<comment type="caution">
    <text evidence="17">The sequence shown here is derived from an EMBL/GenBank/DDBJ whole genome shotgun (WGS) entry which is preliminary data.</text>
</comment>
<keyword evidence="4 13" id="KW-0228">DNA excision</keyword>
<dbReference type="InterPro" id="IPR001162">
    <property type="entry name" value="UvrC_RNase_H_dom"/>
</dbReference>
<evidence type="ECO:0000313" key="18">
    <source>
        <dbReference type="Proteomes" id="UP000321583"/>
    </source>
</evidence>
<feature type="domain" description="UvrC family homology region profile" evidence="16">
    <location>
        <begin position="257"/>
        <end position="489"/>
    </location>
</feature>
<dbReference type="Pfam" id="PF01541">
    <property type="entry name" value="GIY-YIG"/>
    <property type="match status" value="1"/>
</dbReference>
<dbReference type="FunFam" id="3.30.420.340:FF:000001">
    <property type="entry name" value="UvrABC system protein C"/>
    <property type="match status" value="1"/>
</dbReference>
<dbReference type="HAMAP" id="MF_00203">
    <property type="entry name" value="UvrC"/>
    <property type="match status" value="1"/>
</dbReference>
<sequence>MSSPAVPEFDGKAFVSGLSLAPGVYRMYAADGSLLYVGKAGALKRRVASYFSNTPKTPRIQAMVAQIARMEVTVTRTEAEALLLENQLIKSLSPRYNVSLRDDKSYPYVLLTREQWPRLAFHRGPRAVPGRYFGPYASAGAVRETMNLMHKLFRLRSCEDSVFRNRSRPCLQYQIGRCSAPCVGLVAEEDYAESVRRASLFLEGRSDELGKELSAAMEKASQALEFEEAARLRDLLAQLRGMQARQYVDGHAANLDVIACEMQGSHACVLLLAFRDGRNLGTRAFFPRTNGEDSAEEVLAAFVSQYYAEQPAPPEIVLDRAIPDAEVIEAALAEGAGRRVALKSSVRDERAGYLELARRNAKVALASELASRNAQQVRSEALRELLGLEEVPSRVECFDISHTLGEATVASCVVFDPAGPVRNQYRRYNITGIEPGDDYAAMRQAIERRFRRAMEAEAGVAPPGSNAVLPDVLLIDGGAGQLAQARAALADLGVENVLLVGVSKGEQRRAGDETLVFPDGREVRPGAASPALQFIQQVRDEAHRFAITGHRGKRQKARTTSRLEDIPGIGPRRRAALLKHFGGLGGLKAAGEEEIARVEGINAALAARIYATLHGLPVPGSESAQDR</sequence>
<evidence type="ECO:0000256" key="13">
    <source>
        <dbReference type="HAMAP-Rule" id="MF_00203"/>
    </source>
</evidence>
<evidence type="ECO:0000313" key="17">
    <source>
        <dbReference type="EMBL" id="TWH08888.1"/>
    </source>
</evidence>
<evidence type="ECO:0000259" key="15">
    <source>
        <dbReference type="PROSITE" id="PS50164"/>
    </source>
</evidence>
<dbReference type="SMART" id="SM00278">
    <property type="entry name" value="HhH1"/>
    <property type="match status" value="2"/>
</dbReference>
<dbReference type="Gene3D" id="3.40.1440.10">
    <property type="entry name" value="GIY-YIG endonuclease"/>
    <property type="match status" value="1"/>
</dbReference>
<dbReference type="OrthoDB" id="9804933at2"/>
<dbReference type="PROSITE" id="PS50164">
    <property type="entry name" value="GIY_YIG"/>
    <property type="match status" value="1"/>
</dbReference>
<dbReference type="Gene3D" id="1.10.150.20">
    <property type="entry name" value="5' to 3' exonuclease, C-terminal subdomain"/>
    <property type="match status" value="1"/>
</dbReference>
<dbReference type="Pfam" id="PF08459">
    <property type="entry name" value="UvrC_RNaseH_dom"/>
    <property type="match status" value="1"/>
</dbReference>
<dbReference type="SUPFAM" id="SSF47781">
    <property type="entry name" value="RuvA domain 2-like"/>
    <property type="match status" value="1"/>
</dbReference>
<evidence type="ECO:0000256" key="2">
    <source>
        <dbReference type="ARBA" id="ARBA00022490"/>
    </source>
</evidence>
<evidence type="ECO:0000256" key="6">
    <source>
        <dbReference type="ARBA" id="ARBA00023204"/>
    </source>
</evidence>
<dbReference type="GO" id="GO:0009381">
    <property type="term" value="F:excinuclease ABC activity"/>
    <property type="evidence" value="ECO:0007669"/>
    <property type="project" value="UniProtKB-UniRule"/>
</dbReference>
<dbReference type="InterPro" id="IPR036876">
    <property type="entry name" value="UVR_dom_sf"/>
</dbReference>
<dbReference type="PROSITE" id="PS50165">
    <property type="entry name" value="UVRC"/>
    <property type="match status" value="1"/>
</dbReference>
<proteinExistence type="inferred from homology"/>
<evidence type="ECO:0000256" key="1">
    <source>
        <dbReference type="ARBA" id="ARBA00004496"/>
    </source>
</evidence>
<dbReference type="GO" id="GO:0005737">
    <property type="term" value="C:cytoplasm"/>
    <property type="evidence" value="ECO:0007669"/>
    <property type="project" value="UniProtKB-SubCell"/>
</dbReference>
<dbReference type="InterPro" id="IPR003583">
    <property type="entry name" value="Hlx-hairpin-Hlx_DNA-bd_motif"/>
</dbReference>
<dbReference type="GO" id="GO:0009432">
    <property type="term" value="P:SOS response"/>
    <property type="evidence" value="ECO:0007669"/>
    <property type="project" value="UniProtKB-UniRule"/>
</dbReference>
<dbReference type="InterPro" id="IPR010994">
    <property type="entry name" value="RuvA_2-like"/>
</dbReference>
<dbReference type="CDD" id="cd10434">
    <property type="entry name" value="GIY-YIG_UvrC_Cho"/>
    <property type="match status" value="1"/>
</dbReference>
<comment type="similarity">
    <text evidence="9 13">Belongs to the UvrC family.</text>
</comment>
<dbReference type="GO" id="GO:0003677">
    <property type="term" value="F:DNA binding"/>
    <property type="evidence" value="ECO:0007669"/>
    <property type="project" value="UniProtKB-UniRule"/>
</dbReference>
<evidence type="ECO:0000259" key="14">
    <source>
        <dbReference type="PROSITE" id="PS50151"/>
    </source>
</evidence>
<evidence type="ECO:0000256" key="7">
    <source>
        <dbReference type="ARBA" id="ARBA00023236"/>
    </source>
</evidence>
<keyword evidence="6 13" id="KW-0234">DNA repair</keyword>
<evidence type="ECO:0000256" key="10">
    <source>
        <dbReference type="ARBA" id="ARBA00062841"/>
    </source>
</evidence>
<dbReference type="SUPFAM" id="SSF46600">
    <property type="entry name" value="C-terminal UvrC-binding domain of UvrB"/>
    <property type="match status" value="1"/>
</dbReference>
<dbReference type="NCBIfam" id="TIGR00194">
    <property type="entry name" value="uvrC"/>
    <property type="match status" value="1"/>
</dbReference>
<dbReference type="InterPro" id="IPR035901">
    <property type="entry name" value="GIY-YIG_endonuc_sf"/>
</dbReference>
<feature type="domain" description="GIY-YIG" evidence="15">
    <location>
        <begin position="20"/>
        <end position="98"/>
    </location>
</feature>
<dbReference type="Pfam" id="PF22920">
    <property type="entry name" value="UvrC_RNaseH"/>
    <property type="match status" value="1"/>
</dbReference>